<dbReference type="EMBL" id="MFLW01000025">
    <property type="protein sequence ID" value="OGG78043.1"/>
    <property type="molecule type" value="Genomic_DNA"/>
</dbReference>
<sequence length="87" mass="10177">MERSPRRKDGKNIEGALAAKLKEVLETVEPQDVTDLSKERELEIAAWKRAKMIADQKQFDKDPVGTTYHVKDRRIRNLERKLSEKKD</sequence>
<gene>
    <name evidence="1" type="ORF">A3A36_02580</name>
</gene>
<accession>A0A1F6EWV1</accession>
<name>A0A1F6EWV1_9BACT</name>
<evidence type="ECO:0000313" key="1">
    <source>
        <dbReference type="EMBL" id="OGG78043.1"/>
    </source>
</evidence>
<dbReference type="AlphaFoldDB" id="A0A1F6EWV1"/>
<dbReference type="Proteomes" id="UP000178811">
    <property type="component" value="Unassembled WGS sequence"/>
</dbReference>
<organism evidence="1 2">
    <name type="scientific">Candidatus Kaiserbacteria bacterium RIFCSPLOWO2_01_FULL_52_12b</name>
    <dbReference type="NCBI Taxonomy" id="1798509"/>
    <lineage>
        <taxon>Bacteria</taxon>
        <taxon>Candidatus Kaiseribacteriota</taxon>
    </lineage>
</organism>
<reference evidence="1 2" key="1">
    <citation type="journal article" date="2016" name="Nat. Commun.">
        <title>Thousands of microbial genomes shed light on interconnected biogeochemical processes in an aquifer system.</title>
        <authorList>
            <person name="Anantharaman K."/>
            <person name="Brown C.T."/>
            <person name="Hug L.A."/>
            <person name="Sharon I."/>
            <person name="Castelle C.J."/>
            <person name="Probst A.J."/>
            <person name="Thomas B.C."/>
            <person name="Singh A."/>
            <person name="Wilkins M.J."/>
            <person name="Karaoz U."/>
            <person name="Brodie E.L."/>
            <person name="Williams K.H."/>
            <person name="Hubbard S.S."/>
            <person name="Banfield J.F."/>
        </authorList>
    </citation>
    <scope>NUCLEOTIDE SEQUENCE [LARGE SCALE GENOMIC DNA]</scope>
</reference>
<proteinExistence type="predicted"/>
<protein>
    <submittedName>
        <fullName evidence="1">Uncharacterized protein</fullName>
    </submittedName>
</protein>
<comment type="caution">
    <text evidence="1">The sequence shown here is derived from an EMBL/GenBank/DDBJ whole genome shotgun (WGS) entry which is preliminary data.</text>
</comment>
<evidence type="ECO:0000313" key="2">
    <source>
        <dbReference type="Proteomes" id="UP000178811"/>
    </source>
</evidence>